<dbReference type="PANTHER" id="PTHR11022:SF41">
    <property type="entry name" value="PEPTIDOGLYCAN-RECOGNITION PROTEIN LC-RELATED"/>
    <property type="match status" value="1"/>
</dbReference>
<proteinExistence type="inferred from homology"/>
<evidence type="ECO:0000259" key="5">
    <source>
        <dbReference type="SMART" id="SM00701"/>
    </source>
</evidence>
<reference evidence="6" key="1">
    <citation type="submission" date="2020-04" db="EMBL/GenBank/DDBJ databases">
        <authorList>
            <person name="Chiriac C."/>
            <person name="Salcher M."/>
            <person name="Ghai R."/>
            <person name="Kavagutti S V."/>
        </authorList>
    </citation>
    <scope>NUCLEOTIDE SEQUENCE</scope>
</reference>
<dbReference type="InterPro" id="IPR002502">
    <property type="entry name" value="Amidase_domain"/>
</dbReference>
<evidence type="ECO:0000256" key="2">
    <source>
        <dbReference type="ARBA" id="ARBA00022529"/>
    </source>
</evidence>
<dbReference type="GO" id="GO:0009253">
    <property type="term" value="P:peptidoglycan catabolic process"/>
    <property type="evidence" value="ECO:0007669"/>
    <property type="project" value="InterPro"/>
</dbReference>
<dbReference type="PANTHER" id="PTHR11022">
    <property type="entry name" value="PEPTIDOGLYCAN RECOGNITION PROTEIN"/>
    <property type="match status" value="1"/>
</dbReference>
<dbReference type="GO" id="GO:0008270">
    <property type="term" value="F:zinc ion binding"/>
    <property type="evidence" value="ECO:0007669"/>
    <property type="project" value="InterPro"/>
</dbReference>
<dbReference type="SMART" id="SM00644">
    <property type="entry name" value="Ami_2"/>
    <property type="match status" value="1"/>
</dbReference>
<dbReference type="EMBL" id="LR796588">
    <property type="protein sequence ID" value="CAB4153226.1"/>
    <property type="molecule type" value="Genomic_DNA"/>
</dbReference>
<accession>A0A6J5N767</accession>
<dbReference type="InterPro" id="IPR006619">
    <property type="entry name" value="PGRP_domain_met/bac"/>
</dbReference>
<dbReference type="GO" id="GO:0001897">
    <property type="term" value="P:symbiont-mediated cytolysis of host cell"/>
    <property type="evidence" value="ECO:0007669"/>
    <property type="project" value="UniProtKB-ARBA"/>
</dbReference>
<evidence type="ECO:0000259" key="4">
    <source>
        <dbReference type="SMART" id="SM00644"/>
    </source>
</evidence>
<protein>
    <submittedName>
        <fullName evidence="6">Lysozyme</fullName>
    </submittedName>
</protein>
<dbReference type="CDD" id="cd06583">
    <property type="entry name" value="PGRP"/>
    <property type="match status" value="1"/>
</dbReference>
<feature type="domain" description="Peptidoglycan recognition protein family" evidence="5">
    <location>
        <begin position="2"/>
        <end position="137"/>
    </location>
</feature>
<dbReference type="InterPro" id="IPR015510">
    <property type="entry name" value="PGRP"/>
</dbReference>
<sequence length="220" mass="24257">MIKRTDWGAKPLTAYSTRIDPTYRTGVVIHHSVTSEGKSQKDVEAILRMIDGLHRSKGYGGIGYNIAVDYAGRVYEARGVNTIGAHVVNANGHNYGIVYIGDGRERITDEAVEAIQGLVNKLQVNSKKKLKVYGHQELWATACPGPKIQKLVANGKFDFPYDPPRQYVTAGPGDTYRKIARRQLGIAAGVNPIKVTKEAQRIRALNDDKPITTGMKVRVK</sequence>
<keyword evidence="3" id="KW-0081">Bacteriolytic enzyme</keyword>
<evidence type="ECO:0000313" key="6">
    <source>
        <dbReference type="EMBL" id="CAB4153226.1"/>
    </source>
</evidence>
<evidence type="ECO:0000256" key="3">
    <source>
        <dbReference type="ARBA" id="ARBA00022638"/>
    </source>
</evidence>
<dbReference type="SUPFAM" id="SSF55846">
    <property type="entry name" value="N-acetylmuramoyl-L-alanine amidase-like"/>
    <property type="match status" value="1"/>
</dbReference>
<name>A0A6J5N767_9CAUD</name>
<dbReference type="GO" id="GO:0042742">
    <property type="term" value="P:defense response to bacterium"/>
    <property type="evidence" value="ECO:0007669"/>
    <property type="project" value="UniProtKB-KW"/>
</dbReference>
<dbReference type="InterPro" id="IPR036505">
    <property type="entry name" value="Amidase/PGRP_sf"/>
</dbReference>
<dbReference type="Pfam" id="PF01510">
    <property type="entry name" value="Amidase_2"/>
    <property type="match status" value="1"/>
</dbReference>
<gene>
    <name evidence="6" type="ORF">UFOVP609_54</name>
</gene>
<feature type="domain" description="N-acetylmuramoyl-L-alanine amidase" evidence="4">
    <location>
        <begin position="16"/>
        <end position="145"/>
    </location>
</feature>
<evidence type="ECO:0000256" key="1">
    <source>
        <dbReference type="ARBA" id="ARBA00007553"/>
    </source>
</evidence>
<comment type="similarity">
    <text evidence="1">Belongs to the N-acetylmuramoyl-L-alanine amidase 2 family.</text>
</comment>
<keyword evidence="2" id="KW-0929">Antimicrobial</keyword>
<organism evidence="6">
    <name type="scientific">uncultured Caudovirales phage</name>
    <dbReference type="NCBI Taxonomy" id="2100421"/>
    <lineage>
        <taxon>Viruses</taxon>
        <taxon>Duplodnaviria</taxon>
        <taxon>Heunggongvirae</taxon>
        <taxon>Uroviricota</taxon>
        <taxon>Caudoviricetes</taxon>
        <taxon>Peduoviridae</taxon>
        <taxon>Maltschvirus</taxon>
        <taxon>Maltschvirus maltsch</taxon>
    </lineage>
</organism>
<dbReference type="Gene3D" id="3.40.80.10">
    <property type="entry name" value="Peptidoglycan recognition protein-like"/>
    <property type="match status" value="1"/>
</dbReference>
<dbReference type="GO" id="GO:0008745">
    <property type="term" value="F:N-acetylmuramoyl-L-alanine amidase activity"/>
    <property type="evidence" value="ECO:0007669"/>
    <property type="project" value="InterPro"/>
</dbReference>
<dbReference type="SMART" id="SM00701">
    <property type="entry name" value="PGRP"/>
    <property type="match status" value="1"/>
</dbReference>